<organism evidence="4 5">
    <name type="scientific">Verruconis gallopava</name>
    <dbReference type="NCBI Taxonomy" id="253628"/>
    <lineage>
        <taxon>Eukaryota</taxon>
        <taxon>Fungi</taxon>
        <taxon>Dikarya</taxon>
        <taxon>Ascomycota</taxon>
        <taxon>Pezizomycotina</taxon>
        <taxon>Dothideomycetes</taxon>
        <taxon>Pleosporomycetidae</taxon>
        <taxon>Venturiales</taxon>
        <taxon>Sympoventuriaceae</taxon>
        <taxon>Verruconis</taxon>
    </lineage>
</organism>
<dbReference type="GO" id="GO:0050897">
    <property type="term" value="F:cobalt ion binding"/>
    <property type="evidence" value="ECO:0007669"/>
    <property type="project" value="TreeGrafter"/>
</dbReference>
<evidence type="ECO:0000256" key="1">
    <source>
        <dbReference type="ARBA" id="ARBA00004651"/>
    </source>
</evidence>
<dbReference type="GO" id="GO:0000287">
    <property type="term" value="F:magnesium ion binding"/>
    <property type="evidence" value="ECO:0007669"/>
    <property type="project" value="TreeGrafter"/>
</dbReference>
<accession>A0A0D1XVA0</accession>
<comment type="subcellular location">
    <subcellularLocation>
        <location evidence="1">Cell membrane</location>
        <topology evidence="1">Multi-pass membrane protein</topology>
    </subcellularLocation>
</comment>
<dbReference type="OrthoDB" id="5430812at2759"/>
<keyword evidence="5" id="KW-1185">Reference proteome</keyword>
<gene>
    <name evidence="4" type="ORF">PV09_02429</name>
</gene>
<proteinExistence type="predicted"/>
<dbReference type="HOGENOM" id="CLU_015417_2_0_1"/>
<feature type="compositionally biased region" description="Low complexity" evidence="2">
    <location>
        <begin position="122"/>
        <end position="133"/>
    </location>
</feature>
<sequence>MDNSRPAEYYRGLDQWSLSEGMKDFDDPENYDELARAVMSARSRNFVLDFDDDHAWCGFDLDAEAISSLLKSERPPELNTRWINIWLPHEQKDVLEVLAKHYDFTPRLLGFMQSAPLKQPRSLTNSTKTSLSSFFHRSRNSAESPASDEKPLDRSSTLNSILDPGLNSKELIGMVYSSGASTSSDFSDNLNPYFLANELWHYSSVDWGRKYLCIGYNTIHNVPSKGRTEPADDEPSHEDRPYGKRVWNWLVLCEDRTVISISEDPYPTRNGMLTQHQQVSLNIIRRNLINTFRQLSKARDSSSDPAQMQLPLRKRLGDSEEEAIHRATEVPGMLFYYLFDDWLNTYSLIARKEHRYARELNALRLQMLNRAMLAHIERLHHIGRQLAVLRRVYQSYDMIIDRVLEKQEASLASLKNSKVISGLQSMEQSDTLRPTVAQLDEHHLLGVSISSAARARFARLKHRIRLYALNEINECLDQKESLVLMNFNLIAIKEAFSVERLTEVTLLLAKITMLFMPVSLMSAYFGCQFVDAHFTVASYWKWFAGIFAASVVGLAIFSLASGKLQTKMLVKPLGAKIREKVHDWTIRKKFHEVEDEEKIF</sequence>
<dbReference type="RefSeq" id="XP_016216605.1">
    <property type="nucleotide sequence ID" value="XM_016355469.1"/>
</dbReference>
<keyword evidence="3" id="KW-1133">Transmembrane helix</keyword>
<name>A0A0D1XVA0_9PEZI</name>
<dbReference type="PANTHER" id="PTHR46494:SF1">
    <property type="entry name" value="CORA FAMILY METAL ION TRANSPORTER (EUROFUNG)"/>
    <property type="match status" value="1"/>
</dbReference>
<keyword evidence="3" id="KW-0472">Membrane</keyword>
<dbReference type="PANTHER" id="PTHR46494">
    <property type="entry name" value="CORA FAMILY METAL ION TRANSPORTER (EUROFUNG)"/>
    <property type="match status" value="1"/>
</dbReference>
<dbReference type="AlphaFoldDB" id="A0A0D1XVA0"/>
<feature type="region of interest" description="Disordered" evidence="2">
    <location>
        <begin position="120"/>
        <end position="161"/>
    </location>
</feature>
<dbReference type="VEuPathDB" id="FungiDB:PV09_02429"/>
<keyword evidence="3" id="KW-0812">Transmembrane</keyword>
<evidence type="ECO:0000256" key="3">
    <source>
        <dbReference type="SAM" id="Phobius"/>
    </source>
</evidence>
<dbReference type="GO" id="GO:0015087">
    <property type="term" value="F:cobalt ion transmembrane transporter activity"/>
    <property type="evidence" value="ECO:0007669"/>
    <property type="project" value="TreeGrafter"/>
</dbReference>
<dbReference type="GeneID" id="27310402"/>
<dbReference type="STRING" id="253628.A0A0D1XVA0"/>
<dbReference type="GO" id="GO:0005886">
    <property type="term" value="C:plasma membrane"/>
    <property type="evidence" value="ECO:0007669"/>
    <property type="project" value="UniProtKB-SubCell"/>
</dbReference>
<dbReference type="Proteomes" id="UP000053259">
    <property type="component" value="Unassembled WGS sequence"/>
</dbReference>
<dbReference type="InParanoid" id="A0A0D1XVA0"/>
<protein>
    <submittedName>
        <fullName evidence="4">Uncharacterized protein</fullName>
    </submittedName>
</protein>
<dbReference type="EMBL" id="KN847534">
    <property type="protein sequence ID" value="KIW06736.1"/>
    <property type="molecule type" value="Genomic_DNA"/>
</dbReference>
<evidence type="ECO:0000313" key="4">
    <source>
        <dbReference type="EMBL" id="KIW06736.1"/>
    </source>
</evidence>
<dbReference type="GO" id="GO:0015095">
    <property type="term" value="F:magnesium ion transmembrane transporter activity"/>
    <property type="evidence" value="ECO:0007669"/>
    <property type="project" value="TreeGrafter"/>
</dbReference>
<reference evidence="4 5" key="1">
    <citation type="submission" date="2015-01" db="EMBL/GenBank/DDBJ databases">
        <title>The Genome Sequence of Ochroconis gallopava CBS43764.</title>
        <authorList>
            <consortium name="The Broad Institute Genomics Platform"/>
            <person name="Cuomo C."/>
            <person name="de Hoog S."/>
            <person name="Gorbushina A."/>
            <person name="Stielow B."/>
            <person name="Teixiera M."/>
            <person name="Abouelleil A."/>
            <person name="Chapman S.B."/>
            <person name="Priest M."/>
            <person name="Young S.K."/>
            <person name="Wortman J."/>
            <person name="Nusbaum C."/>
            <person name="Birren B."/>
        </authorList>
    </citation>
    <scope>NUCLEOTIDE SEQUENCE [LARGE SCALE GENOMIC DNA]</scope>
    <source>
        <strain evidence="4 5">CBS 43764</strain>
    </source>
</reference>
<feature type="transmembrane region" description="Helical" evidence="3">
    <location>
        <begin position="539"/>
        <end position="560"/>
    </location>
</feature>
<feature type="transmembrane region" description="Helical" evidence="3">
    <location>
        <begin position="507"/>
        <end position="527"/>
    </location>
</feature>
<evidence type="ECO:0000313" key="5">
    <source>
        <dbReference type="Proteomes" id="UP000053259"/>
    </source>
</evidence>
<evidence type="ECO:0000256" key="2">
    <source>
        <dbReference type="SAM" id="MobiDB-lite"/>
    </source>
</evidence>